<evidence type="ECO:0000313" key="3">
    <source>
        <dbReference type="EMBL" id="KAF9750632.1"/>
    </source>
</evidence>
<feature type="region of interest" description="Disordered" evidence="1">
    <location>
        <begin position="49"/>
        <end position="120"/>
    </location>
</feature>
<organism evidence="3 4">
    <name type="scientific">Bionectria ochroleuca</name>
    <name type="common">Gliocladium roseum</name>
    <dbReference type="NCBI Taxonomy" id="29856"/>
    <lineage>
        <taxon>Eukaryota</taxon>
        <taxon>Fungi</taxon>
        <taxon>Dikarya</taxon>
        <taxon>Ascomycota</taxon>
        <taxon>Pezizomycotina</taxon>
        <taxon>Sordariomycetes</taxon>
        <taxon>Hypocreomycetidae</taxon>
        <taxon>Hypocreales</taxon>
        <taxon>Bionectriaceae</taxon>
        <taxon>Clonostachys</taxon>
    </lineage>
</organism>
<evidence type="ECO:0000259" key="2">
    <source>
        <dbReference type="Pfam" id="PF26131"/>
    </source>
</evidence>
<evidence type="ECO:0000256" key="1">
    <source>
        <dbReference type="SAM" id="MobiDB-lite"/>
    </source>
</evidence>
<dbReference type="EMBL" id="JADCTT010000006">
    <property type="protein sequence ID" value="KAF9750632.1"/>
    <property type="molecule type" value="Genomic_DNA"/>
</dbReference>
<feature type="compositionally biased region" description="Polar residues" evidence="1">
    <location>
        <begin position="1"/>
        <end position="10"/>
    </location>
</feature>
<dbReference type="Gene3D" id="3.30.450.20">
    <property type="entry name" value="PAS domain"/>
    <property type="match status" value="1"/>
</dbReference>
<dbReference type="InterPro" id="IPR058846">
    <property type="entry name" value="PAS-like"/>
</dbReference>
<feature type="region of interest" description="Disordered" evidence="1">
    <location>
        <begin position="1"/>
        <end position="22"/>
    </location>
</feature>
<reference evidence="3" key="1">
    <citation type="submission" date="2020-10" db="EMBL/GenBank/DDBJ databases">
        <title>High-Quality Genome Resource of Clonostachys rosea strain S41 by Oxford Nanopore Long-Read Sequencing.</title>
        <authorList>
            <person name="Wang H."/>
        </authorList>
    </citation>
    <scope>NUCLEOTIDE SEQUENCE</scope>
    <source>
        <strain evidence="3">S41</strain>
    </source>
</reference>
<evidence type="ECO:0000313" key="4">
    <source>
        <dbReference type="Proteomes" id="UP000616885"/>
    </source>
</evidence>
<dbReference type="AlphaFoldDB" id="A0A8H7N7Q2"/>
<dbReference type="Pfam" id="PF26131">
    <property type="entry name" value="PAS-like"/>
    <property type="match status" value="1"/>
</dbReference>
<name>A0A8H7N7Q2_BIOOC</name>
<proteinExistence type="predicted"/>
<accession>A0A8H7N7Q2</accession>
<dbReference type="Proteomes" id="UP000616885">
    <property type="component" value="Unassembled WGS sequence"/>
</dbReference>
<comment type="caution">
    <text evidence="3">The sequence shown here is derived from an EMBL/GenBank/DDBJ whole genome shotgun (WGS) entry which is preliminary data.</text>
</comment>
<sequence>MGDQFDQGTGWTRRPPPPHTYGGITWTCSTLRRRFRFVSGNTPLELIQAESPAPLPDAPAAIDQQGEDPSPDIPLTPEVDPVDPSDYFGDARRKSSQAESIVETIPEDPLPDTESRHHPDDFTNEVLQAQIARPCFDWTRIPLMDDLPEHIRLARTTDWSSTSLGPTEDWPHELRAMSNLVMGSPHPAALYWGPDFVSIYNAAYIDLAGQKHPSLMGAKYTEAWAEIWDDIAPVFQAAWESGQATMKNDNQLFINRHGFLEETFFSWSIVPLVGADGEVVGLYNPAFENTRRKVTNRRMLTLREVGERTSLATSMKGFWPQVQKGLEYNEYDVPSPYCTPSKTMPRAKSPPCTQPASTAHSCVSRGLSVSLQTIPSLLSPWTCVPRTKDLPLICVSVWRPVEAQWYYLPKMELCQPT</sequence>
<protein>
    <recommendedName>
        <fullName evidence="2">PAS-like domain-containing protein</fullName>
    </recommendedName>
</protein>
<feature type="domain" description="PAS-like" evidence="2">
    <location>
        <begin position="13"/>
        <end position="42"/>
    </location>
</feature>
<gene>
    <name evidence="3" type="ORF">IM811_014852</name>
</gene>